<name>A0A372M975_9ACTN</name>
<dbReference type="PANTHER" id="PTHR43289">
    <property type="entry name" value="MITOGEN-ACTIVATED PROTEIN KINASE KINASE KINASE 20-RELATED"/>
    <property type="match status" value="1"/>
</dbReference>
<dbReference type="Gene3D" id="1.10.510.10">
    <property type="entry name" value="Transferase(Phosphotransferase) domain 1"/>
    <property type="match status" value="1"/>
</dbReference>
<evidence type="ECO:0000256" key="1">
    <source>
        <dbReference type="ARBA" id="ARBA00022679"/>
    </source>
</evidence>
<dbReference type="GO" id="GO:0005524">
    <property type="term" value="F:ATP binding"/>
    <property type="evidence" value="ECO:0007669"/>
    <property type="project" value="UniProtKB-UniRule"/>
</dbReference>
<dbReference type="EMBL" id="QUAK01000040">
    <property type="protein sequence ID" value="RFU87180.1"/>
    <property type="molecule type" value="Genomic_DNA"/>
</dbReference>
<evidence type="ECO:0000313" key="9">
    <source>
        <dbReference type="Proteomes" id="UP000263094"/>
    </source>
</evidence>
<protein>
    <submittedName>
        <fullName evidence="8">Serine/threonine protein kinase</fullName>
    </submittedName>
</protein>
<keyword evidence="2 5" id="KW-0547">Nucleotide-binding</keyword>
<keyword evidence="8" id="KW-0723">Serine/threonine-protein kinase</keyword>
<evidence type="ECO:0000256" key="6">
    <source>
        <dbReference type="SAM" id="MobiDB-lite"/>
    </source>
</evidence>
<dbReference type="PROSITE" id="PS50011">
    <property type="entry name" value="PROTEIN_KINASE_DOM"/>
    <property type="match status" value="1"/>
</dbReference>
<keyword evidence="3 8" id="KW-0418">Kinase</keyword>
<evidence type="ECO:0000256" key="4">
    <source>
        <dbReference type="ARBA" id="ARBA00022840"/>
    </source>
</evidence>
<evidence type="ECO:0000259" key="7">
    <source>
        <dbReference type="PROSITE" id="PS50011"/>
    </source>
</evidence>
<feature type="region of interest" description="Disordered" evidence="6">
    <location>
        <begin position="731"/>
        <end position="781"/>
    </location>
</feature>
<dbReference type="Gene3D" id="2.40.128.630">
    <property type="match status" value="1"/>
</dbReference>
<dbReference type="InterPro" id="IPR018391">
    <property type="entry name" value="PQQ_b-propeller_rpt"/>
</dbReference>
<dbReference type="GO" id="GO:0004674">
    <property type="term" value="F:protein serine/threonine kinase activity"/>
    <property type="evidence" value="ECO:0007669"/>
    <property type="project" value="UniProtKB-KW"/>
</dbReference>
<sequence>MPPGRRIGPGPEAEFAERPLYAGHYRLDEPLGSGGMGVVHLARSASGLRLAVKVVHPELAEDREFRGRFRQEVAAARRVSGAFTAPVVDADPDAAQPWMATLYVPGPTLEDQVKRNGALPPDRLRRLLAGLAEALRDIHRVGVVHRDLKPSNVLLAEDGPKVIDFGISRPADSELRTETGKLIGTPPFMAPEQFRRPREVGPAADVFALGSVLVHAATGRGPFDSDSPYVVAYQVVHDEPDLAGVPEELAGLVARCLAKEPQDRPTPDDLMAELREVVASYDTQVFDPYGTGAQVFASDDVGAQVFIPAQRDEPDRSDRHDRQAARDQQEPAPSEEAVTHVSDRRHGGRRTRPGRGRWRRPAAWSRRTRLAVCVLAVAVAAGVTASFTVLGAGGSADGGGVGDEPRASNGAPSSPAPPTRAWSTKLPTKGASGTPHCVRAPASKTGGGAAARLYCAAPGISAAALDAGSGKVLWSRPQSTAGRGTALEPPTAPVLSGGLLQTVTDRGSVLEALDPRSGQTRWSHDLSAYAGRVTHARDTVLLTTAQGTLRALDARDGSRRWQRTYAELRDATLWTGGDGHVYAVNTLQGGGSRVTSLDPRTGRKQWQRSLDGALTPVGARDGTVWFTQADQDSYAVAVVRYDANRRAVRRVPLDVPLPDPVASLHGDTVHLLGAGGGLVAVDTAGADAGPRWRLETSVSQGSAPTVAGGTLYFGAADGRLIAVDVRGGRPALLGQTEPRPSGRTGAPASALDRPVAAEGRVFATAPDGSVFSPPSGSPRRW</sequence>
<gene>
    <name evidence="8" type="ORF">DY218_08270</name>
</gene>
<feature type="binding site" evidence="5">
    <location>
        <position position="53"/>
    </location>
    <ligand>
        <name>ATP</name>
        <dbReference type="ChEBI" id="CHEBI:30616"/>
    </ligand>
</feature>
<dbReference type="SUPFAM" id="SSF56112">
    <property type="entry name" value="Protein kinase-like (PK-like)"/>
    <property type="match status" value="1"/>
</dbReference>
<keyword evidence="1" id="KW-0808">Transferase</keyword>
<dbReference type="OrthoDB" id="9762169at2"/>
<evidence type="ECO:0000313" key="8">
    <source>
        <dbReference type="EMBL" id="RFU87180.1"/>
    </source>
</evidence>
<evidence type="ECO:0000256" key="3">
    <source>
        <dbReference type="ARBA" id="ARBA00022777"/>
    </source>
</evidence>
<dbReference type="PANTHER" id="PTHR43289:SF34">
    <property type="entry name" value="SERINE_THREONINE-PROTEIN KINASE YBDM-RELATED"/>
    <property type="match status" value="1"/>
</dbReference>
<evidence type="ECO:0000256" key="2">
    <source>
        <dbReference type="ARBA" id="ARBA00022741"/>
    </source>
</evidence>
<dbReference type="AlphaFoldDB" id="A0A372M975"/>
<feature type="domain" description="Protein kinase" evidence="7">
    <location>
        <begin position="25"/>
        <end position="278"/>
    </location>
</feature>
<feature type="compositionally biased region" description="Basic residues" evidence="6">
    <location>
        <begin position="346"/>
        <end position="360"/>
    </location>
</feature>
<reference evidence="8 9" key="1">
    <citation type="submission" date="2018-08" db="EMBL/GenBank/DDBJ databases">
        <title>Isolation, diversity and antifungal activity of Actinobacteria from wheat.</title>
        <authorList>
            <person name="Han C."/>
        </authorList>
    </citation>
    <scope>NUCLEOTIDE SEQUENCE [LARGE SCALE GENOMIC DNA]</scope>
    <source>
        <strain evidence="8 9">NEAU-YY421</strain>
    </source>
</reference>
<dbReference type="PROSITE" id="PS00108">
    <property type="entry name" value="PROTEIN_KINASE_ST"/>
    <property type="match status" value="1"/>
</dbReference>
<dbReference type="CDD" id="cd14014">
    <property type="entry name" value="STKc_PknB_like"/>
    <property type="match status" value="1"/>
</dbReference>
<dbReference type="InterPro" id="IPR011009">
    <property type="entry name" value="Kinase-like_dom_sf"/>
</dbReference>
<dbReference type="Proteomes" id="UP000263094">
    <property type="component" value="Unassembled WGS sequence"/>
</dbReference>
<dbReference type="InterPro" id="IPR002372">
    <property type="entry name" value="PQQ_rpt_dom"/>
</dbReference>
<dbReference type="RefSeq" id="WP_128555265.1">
    <property type="nucleotide sequence ID" value="NZ_QUAK01000040.1"/>
</dbReference>
<dbReference type="PROSITE" id="PS00107">
    <property type="entry name" value="PROTEIN_KINASE_ATP"/>
    <property type="match status" value="1"/>
</dbReference>
<evidence type="ECO:0000256" key="5">
    <source>
        <dbReference type="PROSITE-ProRule" id="PRU10141"/>
    </source>
</evidence>
<keyword evidence="4 5" id="KW-0067">ATP-binding</keyword>
<dbReference type="SMART" id="SM00564">
    <property type="entry name" value="PQQ"/>
    <property type="match status" value="4"/>
</dbReference>
<proteinExistence type="predicted"/>
<dbReference type="InterPro" id="IPR017441">
    <property type="entry name" value="Protein_kinase_ATP_BS"/>
</dbReference>
<accession>A0A372M975</accession>
<feature type="region of interest" description="Disordered" evidence="6">
    <location>
        <begin position="397"/>
        <end position="436"/>
    </location>
</feature>
<feature type="compositionally biased region" description="Basic and acidic residues" evidence="6">
    <location>
        <begin position="310"/>
        <end position="329"/>
    </location>
</feature>
<organism evidence="8 9">
    <name type="scientific">Streptomyces triticagri</name>
    <dbReference type="NCBI Taxonomy" id="2293568"/>
    <lineage>
        <taxon>Bacteria</taxon>
        <taxon>Bacillati</taxon>
        <taxon>Actinomycetota</taxon>
        <taxon>Actinomycetes</taxon>
        <taxon>Kitasatosporales</taxon>
        <taxon>Streptomycetaceae</taxon>
        <taxon>Streptomyces</taxon>
    </lineage>
</organism>
<dbReference type="SUPFAM" id="SSF50998">
    <property type="entry name" value="Quinoprotein alcohol dehydrogenase-like"/>
    <property type="match status" value="1"/>
</dbReference>
<feature type="region of interest" description="Disordered" evidence="6">
    <location>
        <begin position="476"/>
        <end position="496"/>
    </location>
</feature>
<dbReference type="Pfam" id="PF00069">
    <property type="entry name" value="Pkinase"/>
    <property type="match status" value="1"/>
</dbReference>
<dbReference type="Pfam" id="PF13360">
    <property type="entry name" value="PQQ_2"/>
    <property type="match status" value="2"/>
</dbReference>
<feature type="region of interest" description="Disordered" evidence="6">
    <location>
        <begin position="308"/>
        <end position="362"/>
    </location>
</feature>
<dbReference type="Gene3D" id="3.30.200.20">
    <property type="entry name" value="Phosphorylase Kinase, domain 1"/>
    <property type="match status" value="1"/>
</dbReference>
<dbReference type="InterPro" id="IPR011047">
    <property type="entry name" value="Quinoprotein_ADH-like_sf"/>
</dbReference>
<dbReference type="Gene3D" id="2.130.10.10">
    <property type="entry name" value="YVTN repeat-like/Quinoprotein amine dehydrogenase"/>
    <property type="match status" value="1"/>
</dbReference>
<comment type="caution">
    <text evidence="8">The sequence shown here is derived from an EMBL/GenBank/DDBJ whole genome shotgun (WGS) entry which is preliminary data.</text>
</comment>
<dbReference type="InterPro" id="IPR000719">
    <property type="entry name" value="Prot_kinase_dom"/>
</dbReference>
<dbReference type="SMART" id="SM00220">
    <property type="entry name" value="S_TKc"/>
    <property type="match status" value="1"/>
</dbReference>
<keyword evidence="9" id="KW-1185">Reference proteome</keyword>
<dbReference type="InterPro" id="IPR015943">
    <property type="entry name" value="WD40/YVTN_repeat-like_dom_sf"/>
</dbReference>
<dbReference type="InterPro" id="IPR008271">
    <property type="entry name" value="Ser/Thr_kinase_AS"/>
</dbReference>